<dbReference type="EMBL" id="VSSQ01060633">
    <property type="protein sequence ID" value="MPN14041.1"/>
    <property type="molecule type" value="Genomic_DNA"/>
</dbReference>
<name>A0A645FI19_9ZZZZ</name>
<proteinExistence type="predicted"/>
<sequence>MPVTEEVYLAYYHPVWRTQKAAQKAGQCICPKNKFWVCDGDCAVCEYHAAGNTISLDAPMQNADGEEFSLLDTLEDPNSSFADLLVDRLLLEKLLDELAEQDPEGKRICELIMEGSSKTEIADTLQREFGGDWYKSKAVYHEKQVLERIHKRILGLM</sequence>
<organism evidence="1">
    <name type="scientific">bioreactor metagenome</name>
    <dbReference type="NCBI Taxonomy" id="1076179"/>
    <lineage>
        <taxon>unclassified sequences</taxon>
        <taxon>metagenomes</taxon>
        <taxon>ecological metagenomes</taxon>
    </lineage>
</organism>
<accession>A0A645FI19</accession>
<evidence type="ECO:0000313" key="1">
    <source>
        <dbReference type="EMBL" id="MPN14041.1"/>
    </source>
</evidence>
<dbReference type="AlphaFoldDB" id="A0A645FI19"/>
<protein>
    <submittedName>
        <fullName evidence="1">Uncharacterized protein</fullName>
    </submittedName>
</protein>
<gene>
    <name evidence="1" type="ORF">SDC9_161367</name>
</gene>
<comment type="caution">
    <text evidence="1">The sequence shown here is derived from an EMBL/GenBank/DDBJ whole genome shotgun (WGS) entry which is preliminary data.</text>
</comment>
<reference evidence="1" key="1">
    <citation type="submission" date="2019-08" db="EMBL/GenBank/DDBJ databases">
        <authorList>
            <person name="Kucharzyk K."/>
            <person name="Murdoch R.W."/>
            <person name="Higgins S."/>
            <person name="Loffler F."/>
        </authorList>
    </citation>
    <scope>NUCLEOTIDE SEQUENCE</scope>
</reference>